<proteinExistence type="inferred from homology"/>
<gene>
    <name evidence="2" type="ORF">JF888_04095</name>
</gene>
<dbReference type="PANTHER" id="PTHR36512:SF3">
    <property type="entry name" value="BLR5678 PROTEIN"/>
    <property type="match status" value="1"/>
</dbReference>
<dbReference type="Pfam" id="PF03576">
    <property type="entry name" value="Peptidase_S58"/>
    <property type="match status" value="1"/>
</dbReference>
<name>A0A934NGM2_9BACT</name>
<dbReference type="InterPro" id="IPR016117">
    <property type="entry name" value="ArgJ-like_dom_sf"/>
</dbReference>
<comment type="caution">
    <text evidence="2">The sequence shown here is derived from an EMBL/GenBank/DDBJ whole genome shotgun (WGS) entry which is preliminary data.</text>
</comment>
<dbReference type="GO" id="GO:0004177">
    <property type="term" value="F:aminopeptidase activity"/>
    <property type="evidence" value="ECO:0007669"/>
    <property type="project" value="TreeGrafter"/>
</dbReference>
<dbReference type="PANTHER" id="PTHR36512">
    <property type="entry name" value="D-AMINOPEPTIDASE"/>
    <property type="match status" value="1"/>
</dbReference>
<organism evidence="2 3">
    <name type="scientific">Candidatus Dormiibacter inghamiae</name>
    <dbReference type="NCBI Taxonomy" id="3127013"/>
    <lineage>
        <taxon>Bacteria</taxon>
        <taxon>Bacillati</taxon>
        <taxon>Candidatus Dormiibacterota</taxon>
        <taxon>Candidatus Dormibacteria</taxon>
        <taxon>Candidatus Dormibacterales</taxon>
        <taxon>Candidatus Dormibacteraceae</taxon>
        <taxon>Candidatus Dormiibacter</taxon>
    </lineage>
</organism>
<evidence type="ECO:0000256" key="1">
    <source>
        <dbReference type="ARBA" id="ARBA00007068"/>
    </source>
</evidence>
<dbReference type="SUPFAM" id="SSF56266">
    <property type="entry name" value="DmpA/ArgJ-like"/>
    <property type="match status" value="1"/>
</dbReference>
<evidence type="ECO:0000313" key="3">
    <source>
        <dbReference type="Proteomes" id="UP000620075"/>
    </source>
</evidence>
<accession>A0A934NGM2</accession>
<dbReference type="Gene3D" id="3.60.70.12">
    <property type="entry name" value="L-amino peptidase D-ALA esterase/amidase"/>
    <property type="match status" value="1"/>
</dbReference>
<evidence type="ECO:0000313" key="2">
    <source>
        <dbReference type="EMBL" id="MBJ7602362.1"/>
    </source>
</evidence>
<dbReference type="RefSeq" id="WP_338176828.1">
    <property type="nucleotide sequence ID" value="NZ_JAEKNQ010000019.1"/>
</dbReference>
<protein>
    <submittedName>
        <fullName evidence="2">P1 family peptidase</fullName>
    </submittedName>
</protein>
<comment type="similarity">
    <text evidence="1">Belongs to the peptidase S58 family.</text>
</comment>
<dbReference type="AlphaFoldDB" id="A0A934NGM2"/>
<dbReference type="Proteomes" id="UP000620075">
    <property type="component" value="Unassembled WGS sequence"/>
</dbReference>
<sequence>MTITDVPGVRVGHWSDQEAMTGCTVVLFQPEGAVAGVDIRGSAPGTRETDLLRPGRLVERIHALALCGGSAFGLAAVEGVMRFLRERKVGVDTGPALVPIVPAAVIFDLNSGRPDAFPAAEAGYAACLDAERGEPVRCGRVGAAAGATVGKLFGFEHSQPGGCGSAALTIPGGAKVGALAIVNALGDIVEGERIIAGARADGRFLDSWRTMLSGERLPRPFPASNTTLGVIATDARLDKAQCQKLAEVGHDGLALAIRPVHTMFDGDTVFAVSTGDKTADLNLLSAGAVDVMARAIRGAVGVVATCG</sequence>
<reference evidence="2 3" key="1">
    <citation type="submission" date="2020-10" db="EMBL/GenBank/DDBJ databases">
        <title>Ca. Dormibacterota MAGs.</title>
        <authorList>
            <person name="Montgomery K."/>
        </authorList>
    </citation>
    <scope>NUCLEOTIDE SEQUENCE [LARGE SCALE GENOMIC DNA]</scope>
    <source>
        <strain evidence="2">SC8811_S16_3</strain>
    </source>
</reference>
<dbReference type="InterPro" id="IPR005321">
    <property type="entry name" value="Peptidase_S58_DmpA"/>
</dbReference>
<dbReference type="EMBL" id="JAEKNQ010000019">
    <property type="protein sequence ID" value="MBJ7602362.1"/>
    <property type="molecule type" value="Genomic_DNA"/>
</dbReference>
<dbReference type="CDD" id="cd02252">
    <property type="entry name" value="nylC_like"/>
    <property type="match status" value="1"/>
</dbReference>